<evidence type="ECO:0000313" key="1">
    <source>
        <dbReference type="EMBL" id="SFP12364.1"/>
    </source>
</evidence>
<proteinExistence type="predicted"/>
<name>A0A1I5MS00_9BACT</name>
<gene>
    <name evidence="1" type="ORF">SAMN04515674_101424</name>
</gene>
<dbReference type="STRING" id="1079859.SAMN04515674_101424"/>
<accession>A0A1I5MS00</accession>
<dbReference type="Gene3D" id="3.30.530.20">
    <property type="match status" value="1"/>
</dbReference>
<dbReference type="InterPro" id="IPR023393">
    <property type="entry name" value="START-like_dom_sf"/>
</dbReference>
<reference evidence="1 2" key="1">
    <citation type="submission" date="2016-10" db="EMBL/GenBank/DDBJ databases">
        <authorList>
            <person name="de Groot N.N."/>
        </authorList>
    </citation>
    <scope>NUCLEOTIDE SEQUENCE [LARGE SCALE GENOMIC DNA]</scope>
    <source>
        <strain evidence="2">E92,LMG 26720,CCM 7988</strain>
    </source>
</reference>
<keyword evidence="2" id="KW-1185">Reference proteome</keyword>
<sequence>MKILKKILILLAVFIVLLLVLGLFTRKSYSVEREITINKPKQEVFDFVKFIKNQNTFNKWVLLDPKMRKDYRGTDGTVGFVYAWDSDNKDVGKGEQQITKIVEGERIDFEIRFEKPFASTAPAYMITESISQNQTKVKWGFSGTMAYPMNIMLLFVNIEDMLGKDLDTGLQNLKGILDK</sequence>
<dbReference type="SUPFAM" id="SSF55961">
    <property type="entry name" value="Bet v1-like"/>
    <property type="match status" value="1"/>
</dbReference>
<dbReference type="CDD" id="cd07818">
    <property type="entry name" value="SRPBCC_1"/>
    <property type="match status" value="1"/>
</dbReference>
<dbReference type="OrthoDB" id="9807923at2"/>
<dbReference type="EMBL" id="FOXH01000001">
    <property type="protein sequence ID" value="SFP12364.1"/>
    <property type="molecule type" value="Genomic_DNA"/>
</dbReference>
<dbReference type="AlphaFoldDB" id="A0A1I5MS00"/>
<dbReference type="Proteomes" id="UP000199306">
    <property type="component" value="Unassembled WGS sequence"/>
</dbReference>
<protein>
    <submittedName>
        <fullName evidence="1">Polyketide cyclase / dehydrase and lipid transport</fullName>
    </submittedName>
</protein>
<evidence type="ECO:0000313" key="2">
    <source>
        <dbReference type="Proteomes" id="UP000199306"/>
    </source>
</evidence>
<organism evidence="1 2">
    <name type="scientific">Pseudarcicella hirudinis</name>
    <dbReference type="NCBI Taxonomy" id="1079859"/>
    <lineage>
        <taxon>Bacteria</taxon>
        <taxon>Pseudomonadati</taxon>
        <taxon>Bacteroidota</taxon>
        <taxon>Cytophagia</taxon>
        <taxon>Cytophagales</taxon>
        <taxon>Flectobacillaceae</taxon>
        <taxon>Pseudarcicella</taxon>
    </lineage>
</organism>
<dbReference type="RefSeq" id="WP_092011331.1">
    <property type="nucleotide sequence ID" value="NZ_FOXH01000001.1"/>
</dbReference>